<organism evidence="1 2">
    <name type="scientific">Haloterrigena gelatinilytica</name>
    <dbReference type="NCBI Taxonomy" id="2741724"/>
    <lineage>
        <taxon>Archaea</taxon>
        <taxon>Methanobacteriati</taxon>
        <taxon>Methanobacteriota</taxon>
        <taxon>Stenosarchaea group</taxon>
        <taxon>Halobacteria</taxon>
        <taxon>Halobacteriales</taxon>
        <taxon>Natrialbaceae</taxon>
        <taxon>Haloterrigena</taxon>
    </lineage>
</organism>
<name>A0ABX2LH05_9EURY</name>
<accession>A0ABX2LH05</accession>
<dbReference type="Proteomes" id="UP001016761">
    <property type="component" value="Unassembled WGS sequence"/>
</dbReference>
<evidence type="ECO:0008006" key="3">
    <source>
        <dbReference type="Google" id="ProtNLM"/>
    </source>
</evidence>
<protein>
    <recommendedName>
        <fullName evidence="3">Secreted protein</fullName>
    </recommendedName>
</protein>
<proteinExistence type="predicted"/>
<gene>
    <name evidence="1" type="ORF">HTZ84_22285</name>
</gene>
<evidence type="ECO:0000313" key="2">
    <source>
        <dbReference type="Proteomes" id="UP001016761"/>
    </source>
</evidence>
<dbReference type="EMBL" id="JABUQZ010000003">
    <property type="protein sequence ID" value="NUC74996.1"/>
    <property type="molecule type" value="Genomic_DNA"/>
</dbReference>
<sequence length="85" mass="9111">MSDRRTSSHRFTALTVGLLVVAMALGLTAALVDDTECTAELHYQNGTVEEVPATVGDNGGCVPDREALIERGYWNDTPEGSDDVE</sequence>
<evidence type="ECO:0000313" key="1">
    <source>
        <dbReference type="EMBL" id="NUC74996.1"/>
    </source>
</evidence>
<reference evidence="1 2" key="1">
    <citation type="submission" date="2020-06" db="EMBL/GenBank/DDBJ databases">
        <title>Haloterrigena sp. nov., an extremely halophilic archaeon isolated from a saline sediment.</title>
        <authorList>
            <person name="Liu B.-B."/>
        </authorList>
    </citation>
    <scope>NUCLEOTIDE SEQUENCE [LARGE SCALE GENOMIC DNA]</scope>
    <source>
        <strain evidence="1 2">SYSU A558-1</strain>
    </source>
</reference>
<dbReference type="RefSeq" id="WP_174682834.1">
    <property type="nucleotide sequence ID" value="NZ_JABUQZ010000003.1"/>
</dbReference>
<keyword evidence="2" id="KW-1185">Reference proteome</keyword>
<comment type="caution">
    <text evidence="1">The sequence shown here is derived from an EMBL/GenBank/DDBJ whole genome shotgun (WGS) entry which is preliminary data.</text>
</comment>